<dbReference type="Pfam" id="PF13538">
    <property type="entry name" value="UvrD_C_2"/>
    <property type="match status" value="1"/>
</dbReference>
<proteinExistence type="predicted"/>
<dbReference type="InterPro" id="IPR027785">
    <property type="entry name" value="UvrD-like_helicase_C"/>
</dbReference>
<accession>A0ABS8BDI3</accession>
<evidence type="ECO:0000259" key="3">
    <source>
        <dbReference type="Pfam" id="PF14490"/>
    </source>
</evidence>
<keyword evidence="4" id="KW-0547">Nucleotide-binding</keyword>
<gene>
    <name evidence="4" type="ORF">LG632_25180</name>
</gene>
<dbReference type="InterPro" id="IPR029493">
    <property type="entry name" value="RecD2-like_HHH"/>
</dbReference>
<dbReference type="SUPFAM" id="SSF52540">
    <property type="entry name" value="P-loop containing nucleoside triphosphate hydrolases"/>
    <property type="match status" value="1"/>
</dbReference>
<evidence type="ECO:0000256" key="1">
    <source>
        <dbReference type="SAM" id="MobiDB-lite"/>
    </source>
</evidence>
<feature type="region of interest" description="Disordered" evidence="1">
    <location>
        <begin position="1"/>
        <end position="33"/>
    </location>
</feature>
<dbReference type="Pfam" id="PF13604">
    <property type="entry name" value="AAA_30"/>
    <property type="match status" value="1"/>
</dbReference>
<feature type="compositionally biased region" description="Basic and acidic residues" evidence="1">
    <location>
        <begin position="74"/>
        <end position="83"/>
    </location>
</feature>
<feature type="compositionally biased region" description="Low complexity" evidence="1">
    <location>
        <begin position="22"/>
        <end position="33"/>
    </location>
</feature>
<comment type="caution">
    <text evidence="4">The sequence shown here is derived from an EMBL/GenBank/DDBJ whole genome shotgun (WGS) entry which is preliminary data.</text>
</comment>
<feature type="non-terminal residue" evidence="4">
    <location>
        <position position="1"/>
    </location>
</feature>
<dbReference type="RefSeq" id="WP_226729838.1">
    <property type="nucleotide sequence ID" value="NZ_JAJAUY010000139.1"/>
</dbReference>
<organism evidence="4 5">
    <name type="scientific">Streptomyces antimicrobicus</name>
    <dbReference type="NCBI Taxonomy" id="2883108"/>
    <lineage>
        <taxon>Bacteria</taxon>
        <taxon>Bacillati</taxon>
        <taxon>Actinomycetota</taxon>
        <taxon>Actinomycetes</taxon>
        <taxon>Kitasatosporales</taxon>
        <taxon>Streptomycetaceae</taxon>
        <taxon>Streptomyces</taxon>
    </lineage>
</organism>
<evidence type="ECO:0000259" key="2">
    <source>
        <dbReference type="Pfam" id="PF13538"/>
    </source>
</evidence>
<feature type="region of interest" description="Disordered" evidence="1">
    <location>
        <begin position="74"/>
        <end position="107"/>
    </location>
</feature>
<evidence type="ECO:0000313" key="4">
    <source>
        <dbReference type="EMBL" id="MCB5182651.1"/>
    </source>
</evidence>
<dbReference type="GO" id="GO:0005524">
    <property type="term" value="F:ATP binding"/>
    <property type="evidence" value="ECO:0007669"/>
    <property type="project" value="UniProtKB-KW"/>
</dbReference>
<evidence type="ECO:0000313" key="5">
    <source>
        <dbReference type="Proteomes" id="UP001199054"/>
    </source>
</evidence>
<dbReference type="InterPro" id="IPR027417">
    <property type="entry name" value="P-loop_NTPase"/>
</dbReference>
<dbReference type="EMBL" id="JAJAUY010000139">
    <property type="protein sequence ID" value="MCB5182651.1"/>
    <property type="molecule type" value="Genomic_DNA"/>
</dbReference>
<reference evidence="4 5" key="1">
    <citation type="submission" date="2021-10" db="EMBL/GenBank/DDBJ databases">
        <title>Streptomyces sp. strain SMC 277, a novel streptomycete isolated from soil.</title>
        <authorList>
            <person name="Chanama M."/>
        </authorList>
    </citation>
    <scope>NUCLEOTIDE SEQUENCE [LARGE SCALE GENOMIC DNA]</scope>
    <source>
        <strain evidence="4 5">SMC 277</strain>
    </source>
</reference>
<dbReference type="CDD" id="cd18809">
    <property type="entry name" value="SF1_C_RecD"/>
    <property type="match status" value="1"/>
</dbReference>
<name>A0ABS8BDI3_9ACTN</name>
<feature type="compositionally biased region" description="Pro residues" evidence="1">
    <location>
        <begin position="94"/>
        <end position="103"/>
    </location>
</feature>
<dbReference type="Gene3D" id="3.40.50.300">
    <property type="entry name" value="P-loop containing nucleotide triphosphate hydrolases"/>
    <property type="match status" value="2"/>
</dbReference>
<sequence length="692" mass="69641">AAEGGDAGGAAADAAAGGGAGQLSEAAAELAAQRVERERIERRKAERTAPIDAGAKLSGKAADLLAAVRAVESGEKPASRYFDEAPAPAARRAPTPPPAPRQPVAPAAPAAPAAALVEEVAAVLARGGAPQALAARTAEALGEGAGQALAEDPWRLLAVPGVRPTQADGFARALLGPACGPDDPRRAQALLGWLLDQAGLKGHTALEAPVLHKALAQYGVPDPEAALEAAVGEGTVLVFQEPLGESAGEDEEPPVRVLVGLESAALAEESLADGLARIANTFAGPDATGATGAPEDWDKAAAAAPSRSAAELVRAVASHGLVAHTGGEAARAEPLALLAAARELGLDAWLATHSPALRDRIPDPAAAGVATVAGLLARTEGPGRDAEGQFPLDLLIVTDAPQLDVESAAALVEAVPDGARLVLSGDPGVLASAGPGRVFGDLLAARACPVVASRTPDPGPIGELVSGIGIGELNQVDAPGKEVVIVPVRDAAEAVHRTVQLVVESVPRAFGLPPQDVQVITPGHAGAAGTRALNAALKERLNPGPGRFGGFDPGDRVVHVPSPGRAVAGQVVAADAEGLHLDCPGAGGRVVVPKDLVESAVRHGWAVTAHQAVGDRWPAVVVVLPGDAVDALSRDWVYTAFGRAERHLSVVHGVDQALPRAVAEGTPKPRTTRLTGLLRGLAAAANEEPQEA</sequence>
<protein>
    <submittedName>
        <fullName evidence="4">ATP-binding domain-containing protein</fullName>
    </submittedName>
</protein>
<dbReference type="Pfam" id="PF14490">
    <property type="entry name" value="HHH_RecD2"/>
    <property type="match status" value="1"/>
</dbReference>
<dbReference type="Gene3D" id="1.10.10.2220">
    <property type="match status" value="1"/>
</dbReference>
<feature type="domain" description="ATP-dependent RecD2 DNA helicase-like helix-hairpin-helix" evidence="3">
    <location>
        <begin position="117"/>
        <end position="204"/>
    </location>
</feature>
<dbReference type="Proteomes" id="UP001199054">
    <property type="component" value="Unassembled WGS sequence"/>
</dbReference>
<keyword evidence="5" id="KW-1185">Reference proteome</keyword>
<keyword evidence="4" id="KW-0067">ATP-binding</keyword>
<dbReference type="Gene3D" id="2.30.30.940">
    <property type="match status" value="1"/>
</dbReference>
<feature type="domain" description="UvrD-like helicase C-terminal" evidence="2">
    <location>
        <begin position="603"/>
        <end position="651"/>
    </location>
</feature>